<evidence type="ECO:0000313" key="3">
    <source>
        <dbReference type="Proteomes" id="UP001107558"/>
    </source>
</evidence>
<dbReference type="InterPro" id="IPR017946">
    <property type="entry name" value="PLC-like_Pdiesterase_TIM-brl"/>
</dbReference>
<gene>
    <name evidence="2" type="ORF">PVAND_006723</name>
</gene>
<feature type="signal peptide" evidence="1">
    <location>
        <begin position="1"/>
        <end position="19"/>
    </location>
</feature>
<keyword evidence="1" id="KW-0732">Signal</keyword>
<dbReference type="Gene3D" id="3.20.20.190">
    <property type="entry name" value="Phosphatidylinositol (PI) phosphodiesterase"/>
    <property type="match status" value="1"/>
</dbReference>
<dbReference type="AlphaFoldDB" id="A0A9J6C5R0"/>
<proteinExistence type="predicted"/>
<organism evidence="2 3">
    <name type="scientific">Polypedilum vanderplanki</name>
    <name type="common">Sleeping chironomid midge</name>
    <dbReference type="NCBI Taxonomy" id="319348"/>
    <lineage>
        <taxon>Eukaryota</taxon>
        <taxon>Metazoa</taxon>
        <taxon>Ecdysozoa</taxon>
        <taxon>Arthropoda</taxon>
        <taxon>Hexapoda</taxon>
        <taxon>Insecta</taxon>
        <taxon>Pterygota</taxon>
        <taxon>Neoptera</taxon>
        <taxon>Endopterygota</taxon>
        <taxon>Diptera</taxon>
        <taxon>Nematocera</taxon>
        <taxon>Chironomoidea</taxon>
        <taxon>Chironomidae</taxon>
        <taxon>Chironominae</taxon>
        <taxon>Polypedilum</taxon>
        <taxon>Polypedilum</taxon>
    </lineage>
</organism>
<dbReference type="PANTHER" id="PTHR13593:SF103">
    <property type="entry name" value="RE10370P"/>
    <property type="match status" value="1"/>
</dbReference>
<dbReference type="GO" id="GO:0008081">
    <property type="term" value="F:phosphoric diester hydrolase activity"/>
    <property type="evidence" value="ECO:0007669"/>
    <property type="project" value="InterPro"/>
</dbReference>
<dbReference type="Proteomes" id="UP001107558">
    <property type="component" value="Chromosome 2"/>
</dbReference>
<dbReference type="PANTHER" id="PTHR13593">
    <property type="match status" value="1"/>
</dbReference>
<evidence type="ECO:0000256" key="1">
    <source>
        <dbReference type="SAM" id="SignalP"/>
    </source>
</evidence>
<reference evidence="2" key="1">
    <citation type="submission" date="2021-03" db="EMBL/GenBank/DDBJ databases">
        <title>Chromosome level genome of the anhydrobiotic midge Polypedilum vanderplanki.</title>
        <authorList>
            <person name="Yoshida Y."/>
            <person name="Kikawada T."/>
            <person name="Gusev O."/>
        </authorList>
    </citation>
    <scope>NUCLEOTIDE SEQUENCE</scope>
    <source>
        <strain evidence="2">NIAS01</strain>
        <tissue evidence="2">Whole body or cell culture</tissue>
    </source>
</reference>
<dbReference type="InterPro" id="IPR051057">
    <property type="entry name" value="PI-PLC_domain"/>
</dbReference>
<evidence type="ECO:0000313" key="2">
    <source>
        <dbReference type="EMBL" id="KAG5676926.1"/>
    </source>
</evidence>
<dbReference type="SUPFAM" id="SSF51695">
    <property type="entry name" value="PLC-like phosphodiesterases"/>
    <property type="match status" value="1"/>
</dbReference>
<name>A0A9J6C5R0_POLVA</name>
<dbReference type="OrthoDB" id="2015280at2759"/>
<comment type="caution">
    <text evidence="2">The sequence shown here is derived from an EMBL/GenBank/DDBJ whole genome shotgun (WGS) entry which is preliminary data.</text>
</comment>
<evidence type="ECO:0008006" key="4">
    <source>
        <dbReference type="Google" id="ProtNLM"/>
    </source>
</evidence>
<sequence>MNSHVTLLVFFKTVFIVHACPVYLTLSTNSLIQKESTLTVNWGPDCNNQNIPAKIRIYSKNPYLYETPSLEEITPDNKNFGKVETNLKLGEIKFPRKWNINDQFEENIDYESDSYCLNFFILSFNHTNHVISFNCMKINPQWMTKNKELWLFPLKQLVIPGTHCSGCYMTTSNMRRRNWKNLEIFQQRFNVWQQLVLGIRYLDFSVGYFRSFHETLDIKGRFWVFNENHEITPIFSILEDILHFCELSKEIVIINFSNFVYGFHEGSGAHEIFKKLLQNTFGHIAVINMQNGKLSSDLTIQQLKTASKYVLILYNYNDLNIFNEQKETILWPQWNHNQINITENVANISTRFSEKIKSADMVNEGWILEIISKKSLKDIDNNFFIQMLNESLVNVISLNFAFLTNIIDISLNINNQRALSRQNFITIDF</sequence>
<dbReference type="GO" id="GO:0006629">
    <property type="term" value="P:lipid metabolic process"/>
    <property type="evidence" value="ECO:0007669"/>
    <property type="project" value="InterPro"/>
</dbReference>
<feature type="chain" id="PRO_5039943689" description="Phosphatidylinositol-specific phospholipase C X domain-containing protein" evidence="1">
    <location>
        <begin position="20"/>
        <end position="429"/>
    </location>
</feature>
<accession>A0A9J6C5R0</accession>
<dbReference type="EMBL" id="JADBJN010000002">
    <property type="protein sequence ID" value="KAG5676926.1"/>
    <property type="molecule type" value="Genomic_DNA"/>
</dbReference>
<keyword evidence="3" id="KW-1185">Reference proteome</keyword>
<protein>
    <recommendedName>
        <fullName evidence="4">Phosphatidylinositol-specific phospholipase C X domain-containing protein</fullName>
    </recommendedName>
</protein>